<evidence type="ECO:0000256" key="1">
    <source>
        <dbReference type="SAM" id="MobiDB-lite"/>
    </source>
</evidence>
<dbReference type="EMBL" id="UYRR01033753">
    <property type="protein sequence ID" value="VDK59533.1"/>
    <property type="molecule type" value="Genomic_DNA"/>
</dbReference>
<sequence length="164" mass="17277">MIIFESVENGNVDGTSGEDATQNKFGSQTANTKSIPQQIQVESAKMEELNVDNDKYGRRSQIGDTNKKSTTKIGSLDSSASGNVFAIRSPGNGVVRGGYLGLPSPELFGGHQSYLAVPAGAGQIAAERFQDGCCGGSWFSRSGKFCTPINLEPCIPLIPRACGN</sequence>
<dbReference type="WBParaSite" id="ASIM_0001770701-mRNA-1">
    <property type="protein sequence ID" value="ASIM_0001770701-mRNA-1"/>
    <property type="gene ID" value="ASIM_0001770701"/>
</dbReference>
<protein>
    <submittedName>
        <fullName evidence="2 4">Uncharacterized protein</fullName>
    </submittedName>
</protein>
<accession>A0A0M3K9R2</accession>
<organism evidence="4">
    <name type="scientific">Anisakis simplex</name>
    <name type="common">Herring worm</name>
    <dbReference type="NCBI Taxonomy" id="6269"/>
    <lineage>
        <taxon>Eukaryota</taxon>
        <taxon>Metazoa</taxon>
        <taxon>Ecdysozoa</taxon>
        <taxon>Nematoda</taxon>
        <taxon>Chromadorea</taxon>
        <taxon>Rhabditida</taxon>
        <taxon>Spirurina</taxon>
        <taxon>Ascaridomorpha</taxon>
        <taxon>Ascaridoidea</taxon>
        <taxon>Anisakidae</taxon>
        <taxon>Anisakis</taxon>
        <taxon>Anisakis simplex complex</taxon>
    </lineage>
</organism>
<evidence type="ECO:0000313" key="3">
    <source>
        <dbReference type="Proteomes" id="UP000267096"/>
    </source>
</evidence>
<reference evidence="2 3" key="2">
    <citation type="submission" date="2018-11" db="EMBL/GenBank/DDBJ databases">
        <authorList>
            <consortium name="Pathogen Informatics"/>
        </authorList>
    </citation>
    <scope>NUCLEOTIDE SEQUENCE [LARGE SCALE GENOMIC DNA]</scope>
</reference>
<reference evidence="4" key="1">
    <citation type="submission" date="2017-02" db="UniProtKB">
        <authorList>
            <consortium name="WormBaseParasite"/>
        </authorList>
    </citation>
    <scope>IDENTIFICATION</scope>
</reference>
<evidence type="ECO:0000313" key="4">
    <source>
        <dbReference type="WBParaSite" id="ASIM_0001770701-mRNA-1"/>
    </source>
</evidence>
<proteinExistence type="predicted"/>
<evidence type="ECO:0000313" key="2">
    <source>
        <dbReference type="EMBL" id="VDK59533.1"/>
    </source>
</evidence>
<feature type="region of interest" description="Disordered" evidence="1">
    <location>
        <begin position="8"/>
        <end position="34"/>
    </location>
</feature>
<dbReference type="Proteomes" id="UP000267096">
    <property type="component" value="Unassembled WGS sequence"/>
</dbReference>
<name>A0A0M3K9R2_ANISI</name>
<dbReference type="AlphaFoldDB" id="A0A0M3K9R2"/>
<keyword evidence="3" id="KW-1185">Reference proteome</keyword>
<gene>
    <name evidence="2" type="ORF">ASIM_LOCUS17110</name>
</gene>